<feature type="signal peptide" evidence="7">
    <location>
        <begin position="1"/>
        <end position="28"/>
    </location>
</feature>
<sequence>MKMACSNYVLAFILLAVCLINSVQLVSGNGNQNNVQKACSVTRYQDLCIHSLASFSSSAKSSPSRWARAAVSVTLGEAKSVAQYLLALQKHSGINGRRSRVALSDCIECFQNAIDELHKSLGVLRSLSRTTFDTQMGDLNTWLSAALTNGDTCLDGFEGQRGRQVKLLQNKVLKATHITSNALALANKLAATGLESLPHS</sequence>
<dbReference type="AlphaFoldDB" id="A0A251N5R1"/>
<comment type="similarity">
    <text evidence="6">Belongs to the PMEI family.</text>
</comment>
<evidence type="ECO:0000256" key="4">
    <source>
        <dbReference type="ARBA" id="ARBA00022729"/>
    </source>
</evidence>
<dbReference type="eggNOG" id="ENOG502S061">
    <property type="taxonomic scope" value="Eukaryota"/>
</dbReference>
<feature type="chain" id="PRO_5012151420" description="Pectinesterase inhibitor domain-containing protein" evidence="7">
    <location>
        <begin position="29"/>
        <end position="200"/>
    </location>
</feature>
<proteinExistence type="inferred from homology"/>
<name>A0A251N5R1_PRUPE</name>
<dbReference type="GO" id="GO:0010214">
    <property type="term" value="P:seed coat development"/>
    <property type="evidence" value="ECO:0000318"/>
    <property type="project" value="GO_Central"/>
</dbReference>
<keyword evidence="10" id="KW-1185">Reference proteome</keyword>
<dbReference type="InterPro" id="IPR051955">
    <property type="entry name" value="PME_Inhibitor"/>
</dbReference>
<dbReference type="PANTHER" id="PTHR31080">
    <property type="entry name" value="PECTINESTERASE INHIBITOR-LIKE"/>
    <property type="match status" value="1"/>
</dbReference>
<dbReference type="EMBL" id="CM007658">
    <property type="protein sequence ID" value="ONH93929.1"/>
    <property type="molecule type" value="Genomic_DNA"/>
</dbReference>
<dbReference type="Gramene" id="ONH93929">
    <property type="protein sequence ID" value="ONH93929"/>
    <property type="gene ID" value="PRUPE_8G261300"/>
</dbReference>
<protein>
    <recommendedName>
        <fullName evidence="8">Pectinesterase inhibitor domain-containing protein</fullName>
    </recommendedName>
</protein>
<dbReference type="GO" id="GO:0048046">
    <property type="term" value="C:apoplast"/>
    <property type="evidence" value="ECO:0007669"/>
    <property type="project" value="UniProtKB-SubCell"/>
</dbReference>
<dbReference type="Proteomes" id="UP000006882">
    <property type="component" value="Chromosome G8"/>
</dbReference>
<dbReference type="SMART" id="SM00856">
    <property type="entry name" value="PMEI"/>
    <property type="match status" value="1"/>
</dbReference>
<organism evidence="9 10">
    <name type="scientific">Prunus persica</name>
    <name type="common">Peach</name>
    <name type="synonym">Amygdalus persica</name>
    <dbReference type="NCBI Taxonomy" id="3760"/>
    <lineage>
        <taxon>Eukaryota</taxon>
        <taxon>Viridiplantae</taxon>
        <taxon>Streptophyta</taxon>
        <taxon>Embryophyta</taxon>
        <taxon>Tracheophyta</taxon>
        <taxon>Spermatophyta</taxon>
        <taxon>Magnoliopsida</taxon>
        <taxon>eudicotyledons</taxon>
        <taxon>Gunneridae</taxon>
        <taxon>Pentapetalae</taxon>
        <taxon>rosids</taxon>
        <taxon>fabids</taxon>
        <taxon>Rosales</taxon>
        <taxon>Rosaceae</taxon>
        <taxon>Amygdaloideae</taxon>
        <taxon>Amygdaleae</taxon>
        <taxon>Prunus</taxon>
    </lineage>
</organism>
<dbReference type="GO" id="GO:0048358">
    <property type="term" value="P:mucilage pectin biosynthetic process"/>
    <property type="evidence" value="ECO:0000318"/>
    <property type="project" value="GO_Central"/>
</dbReference>
<keyword evidence="2" id="KW-0052">Apoplast</keyword>
<evidence type="ECO:0000256" key="5">
    <source>
        <dbReference type="ARBA" id="ARBA00023157"/>
    </source>
</evidence>
<dbReference type="SUPFAM" id="SSF101148">
    <property type="entry name" value="Plant invertase/pectin methylesterase inhibitor"/>
    <property type="match status" value="1"/>
</dbReference>
<dbReference type="NCBIfam" id="TIGR01614">
    <property type="entry name" value="PME_inhib"/>
    <property type="match status" value="1"/>
</dbReference>
<reference evidence="9 10" key="1">
    <citation type="journal article" date="2013" name="Nat. Genet.">
        <title>The high-quality draft genome of peach (Prunus persica) identifies unique patterns of genetic diversity, domestication and genome evolution.</title>
        <authorList>
            <consortium name="International Peach Genome Initiative"/>
            <person name="Verde I."/>
            <person name="Abbott A.G."/>
            <person name="Scalabrin S."/>
            <person name="Jung S."/>
            <person name="Shu S."/>
            <person name="Marroni F."/>
            <person name="Zhebentyayeva T."/>
            <person name="Dettori M.T."/>
            <person name="Grimwood J."/>
            <person name="Cattonaro F."/>
            <person name="Zuccolo A."/>
            <person name="Rossini L."/>
            <person name="Jenkins J."/>
            <person name="Vendramin E."/>
            <person name="Meisel L.A."/>
            <person name="Decroocq V."/>
            <person name="Sosinski B."/>
            <person name="Prochnik S."/>
            <person name="Mitros T."/>
            <person name="Policriti A."/>
            <person name="Cipriani G."/>
            <person name="Dondini L."/>
            <person name="Ficklin S."/>
            <person name="Goodstein D.M."/>
            <person name="Xuan P."/>
            <person name="Del Fabbro C."/>
            <person name="Aramini V."/>
            <person name="Copetti D."/>
            <person name="Gonzalez S."/>
            <person name="Horner D.S."/>
            <person name="Falchi R."/>
            <person name="Lucas S."/>
            <person name="Mica E."/>
            <person name="Maldonado J."/>
            <person name="Lazzari B."/>
            <person name="Bielenberg D."/>
            <person name="Pirona R."/>
            <person name="Miculan M."/>
            <person name="Barakat A."/>
            <person name="Testolin R."/>
            <person name="Stella A."/>
            <person name="Tartarini S."/>
            <person name="Tonutti P."/>
            <person name="Arus P."/>
            <person name="Orellana A."/>
            <person name="Wells C."/>
            <person name="Main D."/>
            <person name="Vizzotto G."/>
            <person name="Silva H."/>
            <person name="Salamini F."/>
            <person name="Schmutz J."/>
            <person name="Morgante M."/>
            <person name="Rokhsar D.S."/>
        </authorList>
    </citation>
    <scope>NUCLEOTIDE SEQUENCE [LARGE SCALE GENOMIC DNA]</scope>
    <source>
        <strain evidence="10">cv. Nemared</strain>
    </source>
</reference>
<dbReference type="GO" id="GO:0009505">
    <property type="term" value="C:plant-type cell wall"/>
    <property type="evidence" value="ECO:0000318"/>
    <property type="project" value="GO_Central"/>
</dbReference>
<evidence type="ECO:0000259" key="8">
    <source>
        <dbReference type="SMART" id="SM00856"/>
    </source>
</evidence>
<dbReference type="GO" id="GO:0009827">
    <property type="term" value="P:plant-type cell wall modification"/>
    <property type="evidence" value="ECO:0000318"/>
    <property type="project" value="GO_Central"/>
</dbReference>
<dbReference type="InterPro" id="IPR035513">
    <property type="entry name" value="Invertase/methylesterase_inhib"/>
</dbReference>
<dbReference type="OrthoDB" id="1430376at2759"/>
<dbReference type="SMR" id="A0A251N5R1"/>
<dbReference type="GO" id="GO:0046910">
    <property type="term" value="F:pectinesterase inhibitor activity"/>
    <property type="evidence" value="ECO:0000318"/>
    <property type="project" value="GO_Central"/>
</dbReference>
<accession>A0A251N5R1</accession>
<dbReference type="InterPro" id="IPR006501">
    <property type="entry name" value="Pectinesterase_inhib_dom"/>
</dbReference>
<keyword evidence="5" id="KW-1015">Disulfide bond</keyword>
<keyword evidence="4 7" id="KW-0732">Signal</keyword>
<keyword evidence="3" id="KW-0964">Secreted</keyword>
<evidence type="ECO:0000256" key="3">
    <source>
        <dbReference type="ARBA" id="ARBA00022525"/>
    </source>
</evidence>
<dbReference type="PANTHER" id="PTHR31080:SF158">
    <property type="entry name" value="PLANT INVERTASE_PECTIN METHYLESTERASE INHIBITOR SUPERFAMILY PROTEIN"/>
    <property type="match status" value="1"/>
</dbReference>
<gene>
    <name evidence="9" type="ORF">PRUPE_8G261300</name>
</gene>
<dbReference type="FunFam" id="1.20.140.40:FF:000006">
    <property type="entry name" value="Pectinesterase inhibitor 3"/>
    <property type="match status" value="1"/>
</dbReference>
<evidence type="ECO:0000256" key="6">
    <source>
        <dbReference type="ARBA" id="ARBA00038471"/>
    </source>
</evidence>
<dbReference type="Gene3D" id="1.20.140.40">
    <property type="entry name" value="Invertase/pectin methylesterase inhibitor family protein"/>
    <property type="match status" value="1"/>
</dbReference>
<dbReference type="Pfam" id="PF04043">
    <property type="entry name" value="PMEI"/>
    <property type="match status" value="1"/>
</dbReference>
<evidence type="ECO:0000256" key="1">
    <source>
        <dbReference type="ARBA" id="ARBA00004271"/>
    </source>
</evidence>
<feature type="domain" description="Pectinesterase inhibitor" evidence="8">
    <location>
        <begin position="30"/>
        <end position="185"/>
    </location>
</feature>
<evidence type="ECO:0000313" key="10">
    <source>
        <dbReference type="Proteomes" id="UP000006882"/>
    </source>
</evidence>
<evidence type="ECO:0000313" key="9">
    <source>
        <dbReference type="EMBL" id="ONH93929.1"/>
    </source>
</evidence>
<dbReference type="CDD" id="cd15798">
    <property type="entry name" value="PMEI-like_3"/>
    <property type="match status" value="1"/>
</dbReference>
<dbReference type="STRING" id="3760.A0A251N5R1"/>
<comment type="subcellular location">
    <subcellularLocation>
        <location evidence="1">Secreted</location>
        <location evidence="1">Extracellular space</location>
        <location evidence="1">Apoplast</location>
    </subcellularLocation>
</comment>
<evidence type="ECO:0000256" key="7">
    <source>
        <dbReference type="SAM" id="SignalP"/>
    </source>
</evidence>
<evidence type="ECO:0000256" key="2">
    <source>
        <dbReference type="ARBA" id="ARBA00022523"/>
    </source>
</evidence>